<evidence type="ECO:0000256" key="1">
    <source>
        <dbReference type="SAM" id="Phobius"/>
    </source>
</evidence>
<keyword evidence="4" id="KW-1185">Reference proteome</keyword>
<evidence type="ECO:0000313" key="3">
    <source>
        <dbReference type="EMBL" id="KAL0128529.1"/>
    </source>
</evidence>
<name>A0AAW2GJX5_9HYME</name>
<keyword evidence="1" id="KW-0812">Transmembrane</keyword>
<dbReference type="Proteomes" id="UP001430953">
    <property type="component" value="Unassembled WGS sequence"/>
</dbReference>
<dbReference type="EMBL" id="JADYXP020000003">
    <property type="protein sequence ID" value="KAL0128529.1"/>
    <property type="molecule type" value="Genomic_DNA"/>
</dbReference>
<dbReference type="EMBL" id="JADYXP020000003">
    <property type="protein sequence ID" value="KAL0128449.1"/>
    <property type="molecule type" value="Genomic_DNA"/>
</dbReference>
<feature type="transmembrane region" description="Helical" evidence="1">
    <location>
        <begin position="6"/>
        <end position="22"/>
    </location>
</feature>
<evidence type="ECO:0000313" key="4">
    <source>
        <dbReference type="Proteomes" id="UP001430953"/>
    </source>
</evidence>
<sequence>MLALKLAFVVLPAILWRILIIWPRKKKALGIPVASSDFEKTAIILINYINFSYGNNCFFWCARFYFSVCFSVARFTLVFKSLYCSHNPVSRLQ</sequence>
<organism evidence="3 4">
    <name type="scientific">Cardiocondyla obscurior</name>
    <dbReference type="NCBI Taxonomy" id="286306"/>
    <lineage>
        <taxon>Eukaryota</taxon>
        <taxon>Metazoa</taxon>
        <taxon>Ecdysozoa</taxon>
        <taxon>Arthropoda</taxon>
        <taxon>Hexapoda</taxon>
        <taxon>Insecta</taxon>
        <taxon>Pterygota</taxon>
        <taxon>Neoptera</taxon>
        <taxon>Endopterygota</taxon>
        <taxon>Hymenoptera</taxon>
        <taxon>Apocrita</taxon>
        <taxon>Aculeata</taxon>
        <taxon>Formicoidea</taxon>
        <taxon>Formicidae</taxon>
        <taxon>Myrmicinae</taxon>
        <taxon>Cardiocondyla</taxon>
    </lineage>
</organism>
<protein>
    <recommendedName>
        <fullName evidence="5">ATP synthase F0 subunit 8</fullName>
    </recommendedName>
</protein>
<proteinExistence type="predicted"/>
<accession>A0AAW2GJX5</accession>
<comment type="caution">
    <text evidence="3">The sequence shown here is derived from an EMBL/GenBank/DDBJ whole genome shotgun (WGS) entry which is preliminary data.</text>
</comment>
<reference evidence="3 4" key="1">
    <citation type="submission" date="2023-03" db="EMBL/GenBank/DDBJ databases">
        <title>High recombination rates correlate with genetic variation in Cardiocondyla obscurior ants.</title>
        <authorList>
            <person name="Errbii M."/>
        </authorList>
    </citation>
    <scope>NUCLEOTIDE SEQUENCE [LARGE SCALE GENOMIC DNA]</scope>
    <source>
        <strain evidence="3">Alpha-2009</strain>
        <tissue evidence="3">Whole body</tissue>
    </source>
</reference>
<dbReference type="AlphaFoldDB" id="A0AAW2GJX5"/>
<evidence type="ECO:0008006" key="5">
    <source>
        <dbReference type="Google" id="ProtNLM"/>
    </source>
</evidence>
<gene>
    <name evidence="2" type="ORF">PUN28_003618</name>
    <name evidence="3" type="ORF">PUN28_003691</name>
</gene>
<evidence type="ECO:0000313" key="2">
    <source>
        <dbReference type="EMBL" id="KAL0128449.1"/>
    </source>
</evidence>
<keyword evidence="1" id="KW-0472">Membrane</keyword>
<keyword evidence="1" id="KW-1133">Transmembrane helix</keyword>